<organism evidence="2 3">
    <name type="scientific">Paenisporosarcina antarctica</name>
    <dbReference type="NCBI Taxonomy" id="417367"/>
    <lineage>
        <taxon>Bacteria</taxon>
        <taxon>Bacillati</taxon>
        <taxon>Bacillota</taxon>
        <taxon>Bacilli</taxon>
        <taxon>Bacillales</taxon>
        <taxon>Caryophanaceae</taxon>
        <taxon>Paenisporosarcina</taxon>
    </lineage>
</organism>
<dbReference type="EMBL" id="CP038015">
    <property type="protein sequence ID" value="QBP39744.1"/>
    <property type="molecule type" value="Genomic_DNA"/>
</dbReference>
<keyword evidence="3" id="KW-1185">Reference proteome</keyword>
<dbReference type="RefSeq" id="WP_134208080.1">
    <property type="nucleotide sequence ID" value="NZ_CP038015.1"/>
</dbReference>
<feature type="transmembrane region" description="Helical" evidence="1">
    <location>
        <begin position="20"/>
        <end position="37"/>
    </location>
</feature>
<proteinExistence type="predicted"/>
<evidence type="ECO:0008006" key="4">
    <source>
        <dbReference type="Google" id="ProtNLM"/>
    </source>
</evidence>
<dbReference type="AlphaFoldDB" id="A0A4P6ZUH9"/>
<evidence type="ECO:0000313" key="2">
    <source>
        <dbReference type="EMBL" id="QBP39744.1"/>
    </source>
</evidence>
<accession>A0A4P6ZUH9</accession>
<dbReference type="OrthoDB" id="2942084at2"/>
<evidence type="ECO:0000256" key="1">
    <source>
        <dbReference type="SAM" id="Phobius"/>
    </source>
</evidence>
<gene>
    <name evidence="2" type="ORF">E2636_00580</name>
</gene>
<sequence>MGLFFEKVPKLNSSKTVTVFRSFIVVTMVTLLILAIINDFDFFFIKWLFIAAGISSFVDGIEGYLQKVDKKFYLFNFGFAVLWILFPFILKF</sequence>
<keyword evidence="1" id="KW-0472">Membrane</keyword>
<feature type="transmembrane region" description="Helical" evidence="1">
    <location>
        <begin position="43"/>
        <end position="65"/>
    </location>
</feature>
<name>A0A4P6ZUH9_9BACL</name>
<evidence type="ECO:0000313" key="3">
    <source>
        <dbReference type="Proteomes" id="UP000294292"/>
    </source>
</evidence>
<keyword evidence="1" id="KW-1133">Transmembrane helix</keyword>
<reference evidence="2 3" key="1">
    <citation type="submission" date="2019-03" db="EMBL/GenBank/DDBJ databases">
        <title>Complete genome sequence of Paenisporosarcina antarctica CGMCC 1.6503T.</title>
        <authorList>
            <person name="Rong J.-C."/>
            <person name="Chi N.-Y."/>
            <person name="Zhang Q.-F."/>
        </authorList>
    </citation>
    <scope>NUCLEOTIDE SEQUENCE [LARGE SCALE GENOMIC DNA]</scope>
    <source>
        <strain evidence="2 3">CGMCC 1.6503</strain>
    </source>
</reference>
<protein>
    <recommendedName>
        <fullName evidence="4">DUF4181 domain-containing protein</fullName>
    </recommendedName>
</protein>
<dbReference type="KEGG" id="panc:E2636_00580"/>
<keyword evidence="1" id="KW-0812">Transmembrane</keyword>
<dbReference type="Proteomes" id="UP000294292">
    <property type="component" value="Chromosome"/>
</dbReference>
<feature type="transmembrane region" description="Helical" evidence="1">
    <location>
        <begin position="72"/>
        <end position="90"/>
    </location>
</feature>